<dbReference type="PROSITE" id="PS50181">
    <property type="entry name" value="FBOX"/>
    <property type="match status" value="1"/>
</dbReference>
<dbReference type="InterPro" id="IPR001810">
    <property type="entry name" value="F-box_dom"/>
</dbReference>
<accession>A0A834GP37</accession>
<dbReference type="SUPFAM" id="SSF81383">
    <property type="entry name" value="F-box domain"/>
    <property type="match status" value="1"/>
</dbReference>
<gene>
    <name evidence="2" type="ORF">RHSIM_Rhsim08G0187200</name>
</gene>
<comment type="caution">
    <text evidence="2">The sequence shown here is derived from an EMBL/GenBank/DDBJ whole genome shotgun (WGS) entry which is preliminary data.</text>
</comment>
<dbReference type="OrthoDB" id="613853at2759"/>
<dbReference type="PANTHER" id="PTHR34145">
    <property type="entry name" value="OS02G0105600 PROTEIN"/>
    <property type="match status" value="1"/>
</dbReference>
<evidence type="ECO:0000313" key="2">
    <source>
        <dbReference type="EMBL" id="KAF7136100.1"/>
    </source>
</evidence>
<dbReference type="PANTHER" id="PTHR34145:SF68">
    <property type="entry name" value="FBD DOMAIN-CONTAINING PROTEIN"/>
    <property type="match status" value="1"/>
</dbReference>
<organism evidence="2 3">
    <name type="scientific">Rhododendron simsii</name>
    <name type="common">Sims's rhododendron</name>
    <dbReference type="NCBI Taxonomy" id="118357"/>
    <lineage>
        <taxon>Eukaryota</taxon>
        <taxon>Viridiplantae</taxon>
        <taxon>Streptophyta</taxon>
        <taxon>Embryophyta</taxon>
        <taxon>Tracheophyta</taxon>
        <taxon>Spermatophyta</taxon>
        <taxon>Magnoliopsida</taxon>
        <taxon>eudicotyledons</taxon>
        <taxon>Gunneridae</taxon>
        <taxon>Pentapetalae</taxon>
        <taxon>asterids</taxon>
        <taxon>Ericales</taxon>
        <taxon>Ericaceae</taxon>
        <taxon>Ericoideae</taxon>
        <taxon>Rhodoreae</taxon>
        <taxon>Rhododendron</taxon>
    </lineage>
</organism>
<dbReference type="Pfam" id="PF23622">
    <property type="entry name" value="LRR_At1g61320_AtMIF1"/>
    <property type="match status" value="1"/>
</dbReference>
<evidence type="ECO:0000259" key="1">
    <source>
        <dbReference type="PROSITE" id="PS50181"/>
    </source>
</evidence>
<name>A0A834GP37_RHOSS</name>
<feature type="domain" description="F-box" evidence="1">
    <location>
        <begin position="13"/>
        <end position="64"/>
    </location>
</feature>
<dbReference type="InterPro" id="IPR053772">
    <property type="entry name" value="At1g61320/At1g61330-like"/>
</dbReference>
<dbReference type="Pfam" id="PF00646">
    <property type="entry name" value="F-box"/>
    <property type="match status" value="1"/>
</dbReference>
<dbReference type="InterPro" id="IPR006566">
    <property type="entry name" value="FBD"/>
</dbReference>
<dbReference type="Proteomes" id="UP000626092">
    <property type="component" value="Unassembled WGS sequence"/>
</dbReference>
<dbReference type="InterPro" id="IPR053781">
    <property type="entry name" value="F-box_AtFBL13-like"/>
</dbReference>
<proteinExistence type="predicted"/>
<dbReference type="Pfam" id="PF08387">
    <property type="entry name" value="FBD"/>
    <property type="match status" value="1"/>
</dbReference>
<evidence type="ECO:0000313" key="3">
    <source>
        <dbReference type="Proteomes" id="UP000626092"/>
    </source>
</evidence>
<dbReference type="CDD" id="cd22160">
    <property type="entry name" value="F-box_AtFBL13-like"/>
    <property type="match status" value="1"/>
</dbReference>
<dbReference type="EMBL" id="WJXA01000008">
    <property type="protein sequence ID" value="KAF7136100.1"/>
    <property type="molecule type" value="Genomic_DNA"/>
</dbReference>
<dbReference type="InterPro" id="IPR036047">
    <property type="entry name" value="F-box-like_dom_sf"/>
</dbReference>
<dbReference type="AlphaFoldDB" id="A0A834GP37"/>
<dbReference type="Gene3D" id="1.20.1280.50">
    <property type="match status" value="1"/>
</dbReference>
<reference evidence="2" key="1">
    <citation type="submission" date="2019-11" db="EMBL/GenBank/DDBJ databases">
        <authorList>
            <person name="Liu Y."/>
            <person name="Hou J."/>
            <person name="Li T.-Q."/>
            <person name="Guan C.-H."/>
            <person name="Wu X."/>
            <person name="Wu H.-Z."/>
            <person name="Ling F."/>
            <person name="Zhang R."/>
            <person name="Shi X.-G."/>
            <person name="Ren J.-P."/>
            <person name="Chen E.-F."/>
            <person name="Sun J.-M."/>
        </authorList>
    </citation>
    <scope>NUCLEOTIDE SEQUENCE</scope>
    <source>
        <strain evidence="2">Adult_tree_wgs_1</strain>
        <tissue evidence="2">Leaves</tissue>
    </source>
</reference>
<dbReference type="InterPro" id="IPR055357">
    <property type="entry name" value="LRR_At1g61320_AtMIF1"/>
</dbReference>
<protein>
    <recommendedName>
        <fullName evidence="1">F-box domain-containing protein</fullName>
    </recommendedName>
</protein>
<sequence length="421" mass="47721">MWLLAMIRLVIYGDRLSELPDEILGIILSLLDVKEAVRTSILSRRWEYSWTLFSGSLDFDYSDVGYELSLIRPGHGTVDVARQNFLHRVNRVTEWHQGPAIDGLSIGFDLDMQSSRCDIDRLTFVDVTGEVIESFLCNCPLLEELSVVASLRVVNLKISGPSVRLRHLELVLNLASLEISASKLVSFKYSGPVISMPLKYVPALTVARFGTTYSQFLVCNFEQLSVFLSQIGTLALDFSTLMFDRIKFPRFPATTNLKQLELRLDVRERDTLFSCASLIRSFPLLQRFALQAAQGPSSLHPINQQGSCELDSPPDPYKGDRCIHLLWRVEPIVRGLRILKANKHPHLCLKVVIFVGFVGCSLDIEFVRYLLKNAMTLKRISIDPRRPKLIDFMTTKEKNAVRERARQLESELPPGAELVLL</sequence>
<keyword evidence="3" id="KW-1185">Reference proteome</keyword>